<gene>
    <name evidence="12" type="primary">cia</name>
    <name evidence="12" type="ORF">NCTC10767_06074</name>
</gene>
<evidence type="ECO:0000313" key="12">
    <source>
        <dbReference type="EMBL" id="STG16765.1"/>
    </source>
</evidence>
<comment type="function">
    <text evidence="2">Colicins are polypeptide toxins produced by and active against E.coli and closely related bacteria.</text>
</comment>
<dbReference type="SUPFAM" id="SSF56837">
    <property type="entry name" value="Colicin"/>
    <property type="match status" value="1"/>
</dbReference>
<reference evidence="12 13" key="1">
    <citation type="submission" date="2018-06" db="EMBL/GenBank/DDBJ databases">
        <authorList>
            <consortium name="Pathogen Informatics"/>
            <person name="Doyle S."/>
        </authorList>
    </citation>
    <scope>NUCLEOTIDE SEQUENCE [LARGE SCALE GENOMIC DNA]</scope>
    <source>
        <strain evidence="12 13">NCTC10767</strain>
    </source>
</reference>
<evidence type="ECO:0000256" key="1">
    <source>
        <dbReference type="ARBA" id="ARBA00002178"/>
    </source>
</evidence>
<evidence type="ECO:0000256" key="5">
    <source>
        <dbReference type="ARBA" id="ARBA00022529"/>
    </source>
</evidence>
<evidence type="ECO:0000256" key="4">
    <source>
        <dbReference type="ARBA" id="ARBA00007595"/>
    </source>
</evidence>
<evidence type="ECO:0000256" key="10">
    <source>
        <dbReference type="ARBA" id="ARBA00023136"/>
    </source>
</evidence>
<organism evidence="12 13">
    <name type="scientific">Escherichia coli</name>
    <dbReference type="NCBI Taxonomy" id="562"/>
    <lineage>
        <taxon>Bacteria</taxon>
        <taxon>Pseudomonadati</taxon>
        <taxon>Pseudomonadota</taxon>
        <taxon>Gammaproteobacteria</taxon>
        <taxon>Enterobacterales</taxon>
        <taxon>Enterobacteriaceae</taxon>
        <taxon>Escherichia</taxon>
    </lineage>
</organism>
<evidence type="ECO:0000256" key="2">
    <source>
        <dbReference type="ARBA" id="ARBA00003197"/>
    </source>
</evidence>
<name>A0A376MI41_ECOLX</name>
<comment type="function">
    <text evidence="1">This colicin is a channel-forming colicin. This class of transmembrane toxins depolarize the cytoplasmic membrane, leading to dissipation of cellular energy.</text>
</comment>
<evidence type="ECO:0000313" key="13">
    <source>
        <dbReference type="Proteomes" id="UP000254647"/>
    </source>
</evidence>
<dbReference type="EMBL" id="UFXW01000009">
    <property type="protein sequence ID" value="STG16765.1"/>
    <property type="molecule type" value="Genomic_DNA"/>
</dbReference>
<comment type="subcellular location">
    <subcellularLocation>
        <location evidence="3">Membrane</location>
    </subcellularLocation>
</comment>
<keyword evidence="6" id="KW-0812">Transmembrane</keyword>
<evidence type="ECO:0000259" key="11">
    <source>
        <dbReference type="Pfam" id="PF01024"/>
    </source>
</evidence>
<dbReference type="InterPro" id="IPR038283">
    <property type="entry name" value="Channel_colicin_C_sf"/>
</dbReference>
<evidence type="ECO:0000256" key="3">
    <source>
        <dbReference type="ARBA" id="ARBA00004370"/>
    </source>
</evidence>
<keyword evidence="7" id="KW-1133">Transmembrane helix</keyword>
<dbReference type="InterPro" id="IPR000293">
    <property type="entry name" value="Channel_colicin_C"/>
</dbReference>
<evidence type="ECO:0000256" key="7">
    <source>
        <dbReference type="ARBA" id="ARBA00022989"/>
    </source>
</evidence>
<protein>
    <submittedName>
        <fullName evidence="12">Colicin protein</fullName>
    </submittedName>
</protein>
<dbReference type="Gene3D" id="1.10.490.30">
    <property type="entry name" value="Colicin"/>
    <property type="match status" value="1"/>
</dbReference>
<proteinExistence type="inferred from homology"/>
<keyword evidence="10" id="KW-0472">Membrane</keyword>
<keyword evidence="9" id="KW-0078">Bacteriocin</keyword>
<dbReference type="PRINTS" id="PR00280">
    <property type="entry name" value="CHANLCOLICIN"/>
</dbReference>
<sequence>MTSRSRQAAYSGKQASELSKELASVSQGKQIKSVDDALNAFDKFRNNLNKKYSIQDRMAISKALEAINQVHMAENFKLFSKAFGFTGKVIDRYEVYWQ</sequence>
<dbReference type="GO" id="GO:0031640">
    <property type="term" value="P:killing of cells of another organism"/>
    <property type="evidence" value="ECO:0007669"/>
    <property type="project" value="UniProtKB-KW"/>
</dbReference>
<dbReference type="AlphaFoldDB" id="A0A376MI41"/>
<comment type="similarity">
    <text evidence="4">Belongs to the channel forming colicin family.</text>
</comment>
<dbReference type="GO" id="GO:0140911">
    <property type="term" value="F:pore-forming activity"/>
    <property type="evidence" value="ECO:0007669"/>
    <property type="project" value="InterPro"/>
</dbReference>
<evidence type="ECO:0000256" key="9">
    <source>
        <dbReference type="ARBA" id="ARBA00023048"/>
    </source>
</evidence>
<evidence type="ECO:0000256" key="8">
    <source>
        <dbReference type="ARBA" id="ARBA00023022"/>
    </source>
</evidence>
<feature type="domain" description="Channel forming colicins" evidence="11">
    <location>
        <begin position="12"/>
        <end position="96"/>
    </location>
</feature>
<dbReference type="Pfam" id="PF01024">
    <property type="entry name" value="Colicin"/>
    <property type="match status" value="1"/>
</dbReference>
<keyword evidence="8" id="KW-0044">Antibiotic</keyword>
<dbReference type="Proteomes" id="UP000254647">
    <property type="component" value="Unassembled WGS sequence"/>
</dbReference>
<dbReference type="GO" id="GO:0016020">
    <property type="term" value="C:membrane"/>
    <property type="evidence" value="ECO:0007669"/>
    <property type="project" value="UniProtKB-SubCell"/>
</dbReference>
<accession>A0A376MI41</accession>
<keyword evidence="5" id="KW-0929">Antimicrobial</keyword>
<dbReference type="GO" id="GO:0050829">
    <property type="term" value="P:defense response to Gram-negative bacterium"/>
    <property type="evidence" value="ECO:0007669"/>
    <property type="project" value="InterPro"/>
</dbReference>
<evidence type="ECO:0000256" key="6">
    <source>
        <dbReference type="ARBA" id="ARBA00022692"/>
    </source>
</evidence>